<dbReference type="KEGG" id="psez:HME7025_02127"/>
<dbReference type="Pfam" id="PF17168">
    <property type="entry name" value="DUF5127"/>
    <property type="match status" value="1"/>
</dbReference>
<dbReference type="InterPro" id="IPR008979">
    <property type="entry name" value="Galactose-bd-like_sf"/>
</dbReference>
<evidence type="ECO:0000313" key="5">
    <source>
        <dbReference type="EMBL" id="AWL09975.1"/>
    </source>
</evidence>
<name>A0A2S2DX65_9BACT</name>
<dbReference type="Pfam" id="PF16334">
    <property type="entry name" value="DUF4964"/>
    <property type="match status" value="1"/>
</dbReference>
<proteinExistence type="predicted"/>
<dbReference type="SUPFAM" id="SSF48208">
    <property type="entry name" value="Six-hairpin glycosidases"/>
    <property type="match status" value="1"/>
</dbReference>
<accession>A0A2S2DX65</accession>
<dbReference type="InterPro" id="IPR032514">
    <property type="entry name" value="GtaA_central"/>
</dbReference>
<dbReference type="RefSeq" id="WP_109323846.1">
    <property type="nucleotide sequence ID" value="NZ_CP029346.1"/>
</dbReference>
<evidence type="ECO:0000313" key="6">
    <source>
        <dbReference type="Proteomes" id="UP000245468"/>
    </source>
</evidence>
<dbReference type="InterPro" id="IPR008928">
    <property type="entry name" value="6-hairpin_glycosidase_sf"/>
</dbReference>
<feature type="domain" description="Glutaminase A N-terminal" evidence="4">
    <location>
        <begin position="246"/>
        <end position="462"/>
    </location>
</feature>
<reference evidence="6" key="1">
    <citation type="submission" date="2018-05" db="EMBL/GenBank/DDBJ databases">
        <title>Pseudarcicella sp. HME7025 Genome sequencing and assembly.</title>
        <authorList>
            <person name="Kim H."/>
            <person name="Kang H."/>
            <person name="Joh K."/>
        </authorList>
    </citation>
    <scope>NUCLEOTIDE SEQUENCE [LARGE SCALE GENOMIC DNA]</scope>
    <source>
        <strain evidence="6">HME7025</strain>
    </source>
</reference>
<dbReference type="Gene3D" id="2.60.120.260">
    <property type="entry name" value="Galactose-binding domain-like"/>
    <property type="match status" value="1"/>
</dbReference>
<dbReference type="SUPFAM" id="SSF49785">
    <property type="entry name" value="Galactose-binding domain-like"/>
    <property type="match status" value="1"/>
</dbReference>
<feature type="domain" description="Glutaminase A central" evidence="3">
    <location>
        <begin position="469"/>
        <end position="805"/>
    </location>
</feature>
<protein>
    <submittedName>
        <fullName evidence="5">Glutaminase</fullName>
    </submittedName>
</protein>
<dbReference type="GO" id="GO:0005975">
    <property type="term" value="P:carbohydrate metabolic process"/>
    <property type="evidence" value="ECO:0007669"/>
    <property type="project" value="InterPro"/>
</dbReference>
<sequence>MKSFFLFASLALFGFFAQAQVNKAPAYPLITHDPYFSVWSFTDQLNQSVTRHWTGSDQSLVGLLEVDGKTYQFLGALQYPSTGIVSHAENNQPIEVQYTETKPAEDWMTSHFNDTYWNKGKLPFGKGWDNKWNTPWNTKNIWVRRAFDLQDIDIDQLILQLRHDDDVEVYLNGYPVYSCENCHTKQLKDYPLSDIIKSKLKKGKNILAIHCMNPVGNSWLDAGFAKQTRSTQSNLAIQNSVQITATQTSYLFTCGPVKLQVNFLSPLLASNLDLLSRPVSYINFGIQSTDNKTHKTKITFGMSSDIAKNEKEQMVQVSTGKKGNVRYLKTGLNQQKVLNKVGDDVRIDWGYAYLATNQATQQLKTLSQSQLMCLADGKKPSSESGSTDYLVASWDVNATKSNQNSSIMLAYDDLYSIQYFQKNLQAWWKKNFASMDDLLVKAAQEYPSILSQCKNFDKQLYQEALQAGGKEYAELCVAAYRQSLAAHKLVRGEKNEVLFPQKENFSNGSIWTVDVTYPSAPLSLMYNTKLLRGMVEPLIYYSESGQWKKPFPAHDIGTYPLANGQTYPEDMPVEEAGNMILLTAAICKEENSTQIAKAHWPTLTRWVDFLVKDGLDPANQLCTDDFAGHLDRNANLSIKAIVGIGSYAQMARQMGLKSTADSMQSIAKKYALKWMEMADEGDHYALTFNKNNTWSQKYNLVWDKLLGLNLFPRYVYEKEMAYYLKKQNTYGLPLDSRKTYTKSDWIMWTATLSDKPAEFKALVHPIYQFMLESPSRVPLSDWHETTNGKQVGFQARSVVGGYFIKMLEQRWAKRKKR</sequence>
<dbReference type="PANTHER" id="PTHR31987:SF1">
    <property type="entry name" value="GLUTAMINASE A"/>
    <property type="match status" value="1"/>
</dbReference>
<feature type="chain" id="PRO_5015521965" evidence="1">
    <location>
        <begin position="20"/>
        <end position="817"/>
    </location>
</feature>
<evidence type="ECO:0000259" key="4">
    <source>
        <dbReference type="Pfam" id="PF17168"/>
    </source>
</evidence>
<evidence type="ECO:0000256" key="1">
    <source>
        <dbReference type="SAM" id="SignalP"/>
    </source>
</evidence>
<keyword evidence="1" id="KW-0732">Signal</keyword>
<feature type="signal peptide" evidence="1">
    <location>
        <begin position="1"/>
        <end position="19"/>
    </location>
</feature>
<keyword evidence="6" id="KW-1185">Reference proteome</keyword>
<dbReference type="Pfam" id="PF16335">
    <property type="entry name" value="GtaA_6_Hairpin"/>
    <property type="match status" value="1"/>
</dbReference>
<dbReference type="Proteomes" id="UP000245468">
    <property type="component" value="Chromosome"/>
</dbReference>
<feature type="domain" description="DUF4964" evidence="2">
    <location>
        <begin position="22"/>
        <end position="79"/>
    </location>
</feature>
<dbReference type="InterPro" id="IPR052743">
    <property type="entry name" value="Glutaminase_GtaA"/>
</dbReference>
<dbReference type="PANTHER" id="PTHR31987">
    <property type="entry name" value="GLUTAMINASE A-RELATED"/>
    <property type="match status" value="1"/>
</dbReference>
<dbReference type="InterPro" id="IPR033433">
    <property type="entry name" value="GtaA_N"/>
</dbReference>
<organism evidence="5 6">
    <name type="scientific">Aquirufa nivalisilvae</name>
    <dbReference type="NCBI Taxonomy" id="2516557"/>
    <lineage>
        <taxon>Bacteria</taxon>
        <taxon>Pseudomonadati</taxon>
        <taxon>Bacteroidota</taxon>
        <taxon>Cytophagia</taxon>
        <taxon>Cytophagales</taxon>
        <taxon>Flectobacillaceae</taxon>
        <taxon>Aquirufa</taxon>
    </lineage>
</organism>
<dbReference type="EMBL" id="CP029346">
    <property type="protein sequence ID" value="AWL09975.1"/>
    <property type="molecule type" value="Genomic_DNA"/>
</dbReference>
<dbReference type="InterPro" id="IPR032515">
    <property type="entry name" value="DUF4964"/>
</dbReference>
<dbReference type="OrthoDB" id="175993at2"/>
<dbReference type="AlphaFoldDB" id="A0A2S2DX65"/>
<gene>
    <name evidence="5" type="ORF">HME7025_02127</name>
</gene>
<evidence type="ECO:0000259" key="3">
    <source>
        <dbReference type="Pfam" id="PF16335"/>
    </source>
</evidence>
<evidence type="ECO:0000259" key="2">
    <source>
        <dbReference type="Pfam" id="PF16334"/>
    </source>
</evidence>